<dbReference type="PANTHER" id="PTHR33710:SF64">
    <property type="entry name" value="ENDONUCLEASE_EXONUCLEASE_PHOSPHATASE DOMAIN-CONTAINING PROTEIN"/>
    <property type="match status" value="1"/>
</dbReference>
<organism evidence="1 2">
    <name type="scientific">Vicia faba</name>
    <name type="common">Broad bean</name>
    <name type="synonym">Faba vulgaris</name>
    <dbReference type="NCBI Taxonomy" id="3906"/>
    <lineage>
        <taxon>Eukaryota</taxon>
        <taxon>Viridiplantae</taxon>
        <taxon>Streptophyta</taxon>
        <taxon>Embryophyta</taxon>
        <taxon>Tracheophyta</taxon>
        <taxon>Spermatophyta</taxon>
        <taxon>Magnoliopsida</taxon>
        <taxon>eudicotyledons</taxon>
        <taxon>Gunneridae</taxon>
        <taxon>Pentapetalae</taxon>
        <taxon>rosids</taxon>
        <taxon>fabids</taxon>
        <taxon>Fabales</taxon>
        <taxon>Fabaceae</taxon>
        <taxon>Papilionoideae</taxon>
        <taxon>50 kb inversion clade</taxon>
        <taxon>NPAAA clade</taxon>
        <taxon>Hologalegina</taxon>
        <taxon>IRL clade</taxon>
        <taxon>Fabeae</taxon>
        <taxon>Vicia</taxon>
    </lineage>
</organism>
<dbReference type="SUPFAM" id="SSF56219">
    <property type="entry name" value="DNase I-like"/>
    <property type="match status" value="1"/>
</dbReference>
<gene>
    <name evidence="1" type="ORF">VFH_II073400</name>
</gene>
<dbReference type="PANTHER" id="PTHR33710">
    <property type="entry name" value="BNAC02G09200D PROTEIN"/>
    <property type="match status" value="1"/>
</dbReference>
<evidence type="ECO:0000313" key="1">
    <source>
        <dbReference type="EMBL" id="CAI8597259.1"/>
    </source>
</evidence>
<sequence length="319" mass="37688">MWPEKKFSVVYSSSSDDDDERIFPPLRSSREVTCLRKILYMNMMNFLFCFLRNKESEVDSLWSKGESDWSGKWAEGRFVGILIVWRKGLFVLISSFVEEGFLGIRVFWKGLSIYLVNVYFSCLIDNKRLFWEKLKSFKVFFSKGLWCVGRDFDVVRSFDERIGVSDQFNQRELDEFNDFVYHLDLVDVPLMGNKFTWFNLEGGACSRLDRFLISWELCDLWKIKEIMVGEWSLLDHYPLLLVGNHVDWGPNPFKLFKCSFDHEEFLPFVENVWNYMVIRGKAGFILKEKLCILKSKLKLWNKEVFGVLDLNVDKAASTQ</sequence>
<keyword evidence="2" id="KW-1185">Reference proteome</keyword>
<accession>A0AAV0ZHN9</accession>
<evidence type="ECO:0000313" key="2">
    <source>
        <dbReference type="Proteomes" id="UP001157006"/>
    </source>
</evidence>
<reference evidence="1 2" key="1">
    <citation type="submission" date="2023-01" db="EMBL/GenBank/DDBJ databases">
        <authorList>
            <person name="Kreplak J."/>
        </authorList>
    </citation>
    <scope>NUCLEOTIDE SEQUENCE [LARGE SCALE GENOMIC DNA]</scope>
</reference>
<protein>
    <submittedName>
        <fullName evidence="1">Uncharacterized protein</fullName>
    </submittedName>
</protein>
<name>A0AAV0ZHN9_VICFA</name>
<dbReference type="AlphaFoldDB" id="A0AAV0ZHN9"/>
<dbReference type="Gene3D" id="3.60.10.10">
    <property type="entry name" value="Endonuclease/exonuclease/phosphatase"/>
    <property type="match status" value="1"/>
</dbReference>
<dbReference type="InterPro" id="IPR036691">
    <property type="entry name" value="Endo/exonu/phosph_ase_sf"/>
</dbReference>
<dbReference type="EMBL" id="OX451737">
    <property type="protein sequence ID" value="CAI8597259.1"/>
    <property type="molecule type" value="Genomic_DNA"/>
</dbReference>
<dbReference type="Proteomes" id="UP001157006">
    <property type="component" value="Chromosome 2"/>
</dbReference>
<proteinExistence type="predicted"/>